<dbReference type="InterPro" id="IPR051364">
    <property type="entry name" value="Cytokinesis/Rho-signaling"/>
</dbReference>
<dbReference type="GO" id="GO:0005826">
    <property type="term" value="C:actomyosin contractile ring"/>
    <property type="evidence" value="ECO:0007669"/>
    <property type="project" value="TreeGrafter"/>
</dbReference>
<dbReference type="GO" id="GO:0000281">
    <property type="term" value="P:mitotic cytokinesis"/>
    <property type="evidence" value="ECO:0007669"/>
    <property type="project" value="TreeGrafter"/>
</dbReference>
<evidence type="ECO:0000313" key="2">
    <source>
        <dbReference type="Ensembl" id="ENSCLMP00005036783.1"/>
    </source>
</evidence>
<dbReference type="PANTHER" id="PTHR21538">
    <property type="entry name" value="ANILLIN/RHOTEKIN RTKN"/>
    <property type="match status" value="1"/>
</dbReference>
<keyword evidence="3" id="KW-1185">Reference proteome</keyword>
<organism evidence="2 3">
    <name type="scientific">Cyclopterus lumpus</name>
    <name type="common">Lumpsucker</name>
    <dbReference type="NCBI Taxonomy" id="8103"/>
    <lineage>
        <taxon>Eukaryota</taxon>
        <taxon>Metazoa</taxon>
        <taxon>Chordata</taxon>
        <taxon>Craniata</taxon>
        <taxon>Vertebrata</taxon>
        <taxon>Euteleostomi</taxon>
        <taxon>Actinopterygii</taxon>
        <taxon>Neopterygii</taxon>
        <taxon>Teleostei</taxon>
        <taxon>Neoteleostei</taxon>
        <taxon>Acanthomorphata</taxon>
        <taxon>Eupercaria</taxon>
        <taxon>Perciformes</taxon>
        <taxon>Cottioidei</taxon>
        <taxon>Cottales</taxon>
        <taxon>Cyclopteridae</taxon>
        <taxon>Cyclopterus</taxon>
    </lineage>
</organism>
<name>A0A8C3A6I8_CYCLU</name>
<dbReference type="Ensembl" id="ENSCLMT00005038226.1">
    <property type="protein sequence ID" value="ENSCLMP00005036783.1"/>
    <property type="gene ID" value="ENSCLMG00005017535.1"/>
</dbReference>
<dbReference type="Proteomes" id="UP000694565">
    <property type="component" value="Unplaced"/>
</dbReference>
<dbReference type="InterPro" id="IPR011072">
    <property type="entry name" value="HR1_rho-bd"/>
</dbReference>
<dbReference type="GeneTree" id="ENSGT00940000158491"/>
<protein>
    <submittedName>
        <fullName evidence="2">Rhotekin b</fullName>
    </submittedName>
</protein>
<dbReference type="GO" id="GO:0007165">
    <property type="term" value="P:signal transduction"/>
    <property type="evidence" value="ECO:0007669"/>
    <property type="project" value="InterPro"/>
</dbReference>
<feature type="domain" description="REM-1" evidence="1">
    <location>
        <begin position="13"/>
        <end position="75"/>
    </location>
</feature>
<reference evidence="2" key="2">
    <citation type="submission" date="2025-09" db="UniProtKB">
        <authorList>
            <consortium name="Ensembl"/>
        </authorList>
    </citation>
    <scope>IDENTIFICATION</scope>
</reference>
<reference evidence="2" key="1">
    <citation type="submission" date="2025-08" db="UniProtKB">
        <authorList>
            <consortium name="Ensembl"/>
        </authorList>
    </citation>
    <scope>IDENTIFICATION</scope>
</reference>
<dbReference type="AlphaFoldDB" id="A0A8C3A6I8"/>
<dbReference type="SUPFAM" id="SSF46585">
    <property type="entry name" value="HR1 repeat"/>
    <property type="match status" value="1"/>
</dbReference>
<dbReference type="SMART" id="SM00742">
    <property type="entry name" value="Hr1"/>
    <property type="match status" value="1"/>
</dbReference>
<evidence type="ECO:0000259" key="1">
    <source>
        <dbReference type="SMART" id="SM00742"/>
    </source>
</evidence>
<dbReference type="Pfam" id="PF08174">
    <property type="entry name" value="Anillin"/>
    <property type="match status" value="1"/>
</dbReference>
<evidence type="ECO:0000313" key="3">
    <source>
        <dbReference type="Proteomes" id="UP000694565"/>
    </source>
</evidence>
<accession>A0A8C3A6I8</accession>
<dbReference type="PANTHER" id="PTHR21538:SF19">
    <property type="entry name" value="RHOTEKIN"/>
    <property type="match status" value="1"/>
</dbReference>
<dbReference type="GO" id="GO:0031106">
    <property type="term" value="P:septin ring organization"/>
    <property type="evidence" value="ECO:0007669"/>
    <property type="project" value="TreeGrafter"/>
</dbReference>
<dbReference type="InterPro" id="IPR036274">
    <property type="entry name" value="HR1_rpt_sf"/>
</dbReference>
<sequence>CQCNMGKFKGSIYRIQVLKQIEREVRMREGASKLLAACSRREQALEASKSLLTCTARILALLSQLQKMRNAQVLQRVGRRSDGVQGYVEYVVPCLGRISLSDLRIPLMWKDSEYFKNKGELQRCAVFCLLQCGTEIHDTDLVMVDRTLTDICFEGTTIFTEVGPSFQLRVELYSSCAAEEFSPGALGPRRVSCLGGSVGCSSGKKIRAAFEFAAVCGSSGGNAAPGSASPPLSPDLSALGPKYNLLAHTTLRIEHVREGFKTHDWSLAATEDNPFWLPLYGNMCCRLVAQPLCMMHPIISGRFEVKVTFF</sequence>
<proteinExistence type="predicted"/>
<dbReference type="InterPro" id="IPR012966">
    <property type="entry name" value="AHD"/>
</dbReference>
<dbReference type="GO" id="GO:0000915">
    <property type="term" value="P:actomyosin contractile ring assembly"/>
    <property type="evidence" value="ECO:0007669"/>
    <property type="project" value="TreeGrafter"/>
</dbReference>